<feature type="transmembrane region" description="Helical" evidence="1">
    <location>
        <begin position="308"/>
        <end position="330"/>
    </location>
</feature>
<name>A0A4Y8ILD4_9BACI</name>
<feature type="transmembrane region" description="Helical" evidence="1">
    <location>
        <begin position="94"/>
        <end position="113"/>
    </location>
</feature>
<keyword evidence="1" id="KW-0472">Membrane</keyword>
<keyword evidence="1" id="KW-0812">Transmembrane</keyword>
<keyword evidence="1" id="KW-1133">Transmembrane helix</keyword>
<feature type="domain" description="DUF418" evidence="2">
    <location>
        <begin position="223"/>
        <end position="375"/>
    </location>
</feature>
<protein>
    <submittedName>
        <fullName evidence="3">DUF418 domain-containing protein</fullName>
    </submittedName>
</protein>
<dbReference type="Proteomes" id="UP000297975">
    <property type="component" value="Unassembled WGS sequence"/>
</dbReference>
<dbReference type="PANTHER" id="PTHR30590">
    <property type="entry name" value="INNER MEMBRANE PROTEIN"/>
    <property type="match status" value="1"/>
</dbReference>
<feature type="transmembrane region" description="Helical" evidence="1">
    <location>
        <begin position="270"/>
        <end position="288"/>
    </location>
</feature>
<sequence>MEHGQPNQNRVIAIDAIRGIALFGILMVNLLSFHSPHFLYGGKEDFYDNGSVLAVIDIFFQASFYPLFSMLFGLGMYMMYERLQEKGLEQKPILVRRMVILAVFGLVHGIFIWYGDIMLVYGIIGLISLVFINKSSASLKKWAFGFLIVVTVIMSALSFGARELLDTINQAKINQSFTHYQGDFSSILQQNVNDWVYMNNPFQWIIIFLNILPMFLFGMMIQKRGWVRDLSDHRKDIKTWLIGTFAIFVVFKVGPYLFGMPTWLNSAQDMIGGSFSSIFYFLLFLVLINKRNVSLITRILSNVGRLSLTNYIMQSLLGVLIFYGIGFNLYGSLTAFELILVAILIFSFQMLFSYWYVKYFRYGPLEWVYRSLTYRERQPMLKKGD</sequence>
<dbReference type="Pfam" id="PF04235">
    <property type="entry name" value="DUF418"/>
    <property type="match status" value="1"/>
</dbReference>
<organism evidence="3 4">
    <name type="scientific">Filobacillus milosensis</name>
    <dbReference type="NCBI Taxonomy" id="94137"/>
    <lineage>
        <taxon>Bacteria</taxon>
        <taxon>Bacillati</taxon>
        <taxon>Bacillota</taxon>
        <taxon>Bacilli</taxon>
        <taxon>Bacillales</taxon>
        <taxon>Bacillaceae</taxon>
        <taxon>Filobacillus</taxon>
    </lineage>
</organism>
<reference evidence="3 4" key="1">
    <citation type="submission" date="2019-03" db="EMBL/GenBank/DDBJ databases">
        <authorList>
            <person name="He R.-H."/>
        </authorList>
    </citation>
    <scope>NUCLEOTIDE SEQUENCE [LARGE SCALE GENOMIC DNA]</scope>
    <source>
        <strain evidence="4">SH 714</strain>
    </source>
</reference>
<dbReference type="InterPro" id="IPR007349">
    <property type="entry name" value="DUF418"/>
</dbReference>
<feature type="transmembrane region" description="Helical" evidence="1">
    <location>
        <begin position="240"/>
        <end position="258"/>
    </location>
</feature>
<evidence type="ECO:0000256" key="1">
    <source>
        <dbReference type="SAM" id="Phobius"/>
    </source>
</evidence>
<keyword evidence="4" id="KW-1185">Reference proteome</keyword>
<feature type="transmembrane region" description="Helical" evidence="1">
    <location>
        <begin position="12"/>
        <end position="32"/>
    </location>
</feature>
<evidence type="ECO:0000313" key="3">
    <source>
        <dbReference type="EMBL" id="TFB22053.1"/>
    </source>
</evidence>
<dbReference type="RefSeq" id="WP_134339728.1">
    <property type="nucleotide sequence ID" value="NZ_SOPW01000006.1"/>
</dbReference>
<gene>
    <name evidence="3" type="ORF">E3U55_07060</name>
</gene>
<dbReference type="EMBL" id="SOPW01000006">
    <property type="protein sequence ID" value="TFB22053.1"/>
    <property type="molecule type" value="Genomic_DNA"/>
</dbReference>
<accession>A0A4Y8ILD4</accession>
<feature type="transmembrane region" description="Helical" evidence="1">
    <location>
        <begin position="336"/>
        <end position="357"/>
    </location>
</feature>
<dbReference type="PANTHER" id="PTHR30590:SF2">
    <property type="entry name" value="INNER MEMBRANE PROTEIN"/>
    <property type="match status" value="1"/>
</dbReference>
<evidence type="ECO:0000313" key="4">
    <source>
        <dbReference type="Proteomes" id="UP000297975"/>
    </source>
</evidence>
<feature type="transmembrane region" description="Helical" evidence="1">
    <location>
        <begin position="52"/>
        <end position="74"/>
    </location>
</feature>
<dbReference type="OrthoDB" id="9807744at2"/>
<feature type="transmembrane region" description="Helical" evidence="1">
    <location>
        <begin position="119"/>
        <end position="135"/>
    </location>
</feature>
<dbReference type="InterPro" id="IPR052529">
    <property type="entry name" value="Bact_Transport_Assoc"/>
</dbReference>
<dbReference type="AlphaFoldDB" id="A0A4Y8ILD4"/>
<proteinExistence type="predicted"/>
<feature type="transmembrane region" description="Helical" evidence="1">
    <location>
        <begin position="142"/>
        <end position="161"/>
    </location>
</feature>
<evidence type="ECO:0000259" key="2">
    <source>
        <dbReference type="Pfam" id="PF04235"/>
    </source>
</evidence>
<feature type="transmembrane region" description="Helical" evidence="1">
    <location>
        <begin position="202"/>
        <end position="219"/>
    </location>
</feature>
<comment type="caution">
    <text evidence="3">The sequence shown here is derived from an EMBL/GenBank/DDBJ whole genome shotgun (WGS) entry which is preliminary data.</text>
</comment>